<dbReference type="Pfam" id="PF13886">
    <property type="entry name" value="TM7S3_TM198"/>
    <property type="match status" value="1"/>
</dbReference>
<comment type="caution">
    <text evidence="9">The sequence shown here is derived from an EMBL/GenBank/DDBJ whole genome shotgun (WGS) entry which is preliminary data.</text>
</comment>
<feature type="compositionally biased region" description="Polar residues" evidence="5">
    <location>
        <begin position="403"/>
        <end position="412"/>
    </location>
</feature>
<evidence type="ECO:0000313" key="10">
    <source>
        <dbReference type="Proteomes" id="UP000824998"/>
    </source>
</evidence>
<evidence type="ECO:0000259" key="8">
    <source>
        <dbReference type="Pfam" id="PF13886"/>
    </source>
</evidence>
<feature type="compositionally biased region" description="Polar residues" evidence="5">
    <location>
        <begin position="54"/>
        <end position="73"/>
    </location>
</feature>
<evidence type="ECO:0000313" key="9">
    <source>
        <dbReference type="EMBL" id="KAG9234273.1"/>
    </source>
</evidence>
<sequence length="1135" mass="123076">MVLMMKSKVLALLLLCFCINIVVADRWGARFHRRDGPTSPSITTTPTSVLDTLLPSSSATNRPSQTNSQTASGDNDKASSTSVSKSKSSSSPTPSSTISTEATSSDATSTPTALPNDAHFNSTLTPNELPITPRITPGFGVAGVILMLTGATYTVVGIKNKFLHIFLSAAYLSALSIVVLILYVMNLPVSNSVQGAYVVAATMTGLIIGGGAIVFTEMTEGLGSLLGGFCLSMWLLVLKPGGLLTSTTSKSIFIASFTVVGFVTSFSHYTRPYGLIGGISFGGATVLILGIDCFSRAGLKEFWTYLWNLNDNLFPLGATTYPLTRGIKVEIAAIVVLTLAGIVSQMKLWKVIEERREKRNNERLEDERTMRQEEDNVGRRVEDLNAQERTQWETVYGDKDQVAKSSAASQRDSGVGDMESQKKGPTSVATSIRRSGEEGIEMTDIPSPAPPKPAGLVMERSGQAGGQVMIRVARDLRPEPGSDGNRTPVDSSSSQRQSHASIVDEETIWPMGADGEVQVERRPSRRQSKRSSNPPVSVRVSRAPDVVPLPFKVPEGDVEDDGSSVATFADEEANEHNIKTRYLKHISAKSALIRRLSDRSLMSPSPRSSKRFSMNDSPSTEDLVIPHEIEDGRASSVAATMDGLSDDDEMRSIQSSIDRAPDTDEAVVIEKLDATTKLLTTDENVKAESSEDPATQTDRVMKTEGLNLAESVKKSLASSTDPKAEPAAPAGSQKGDVESDEIKRPRTARSGASASGSRRSRPSSFTAAQLPAQLSKVVMSYRTNEWAKHLSNADAPEVEALKIEEHPVEIDTTKVEVPAPVNVQELQQTADNTAIPLMPGSRIPHTKANASPYTTLSDASPGLPSQDNLSRSLSQQSLMSQPNNSRRHLSGGPIIPQPIVESPIEDNFASPGNAAMMQQASQNIPFGSANTLMERRESMVRNKSFYTSQVSLPAPQEAPRNFPAQAHGNYRSMTGSRISSDAGSIYNNRNGSSAVVNDDDDNMSLSQRRTLIHQSSLQNASSVGLIQQSSVPFDSHQPQRQSSVPTMAAREQQLASWRASVQQELQSTHIPKQSIERQRSALWQERQADEQRRVLDARKKGERDSAFDERMRRGDMLDAHRDALRKMQARASKNA</sequence>
<feature type="transmembrane region" description="Helical" evidence="6">
    <location>
        <begin position="251"/>
        <end position="269"/>
    </location>
</feature>
<feature type="compositionally biased region" description="Low complexity" evidence="5">
    <location>
        <begin position="865"/>
        <end position="884"/>
    </location>
</feature>
<feature type="compositionally biased region" description="Polar residues" evidence="5">
    <location>
        <begin position="848"/>
        <end position="858"/>
    </location>
</feature>
<gene>
    <name evidence="9" type="ORF">BJ875DRAFT_19688</name>
</gene>
<feature type="compositionally biased region" description="Low complexity" evidence="5">
    <location>
        <begin position="748"/>
        <end position="757"/>
    </location>
</feature>
<dbReference type="PANTHER" id="PTHR39469">
    <property type="entry name" value="CHROMOSOME 1, WHOLE GENOME SHOTGUN SEQUENCE"/>
    <property type="match status" value="1"/>
</dbReference>
<feature type="transmembrane region" description="Helical" evidence="6">
    <location>
        <begin position="222"/>
        <end position="239"/>
    </location>
</feature>
<dbReference type="AlphaFoldDB" id="A0A9P7YJR5"/>
<evidence type="ECO:0000256" key="5">
    <source>
        <dbReference type="SAM" id="MobiDB-lite"/>
    </source>
</evidence>
<accession>A0A9P7YJR5</accession>
<feature type="compositionally biased region" description="Low complexity" evidence="5">
    <location>
        <begin position="491"/>
        <end position="501"/>
    </location>
</feature>
<dbReference type="EMBL" id="MU251469">
    <property type="protein sequence ID" value="KAG9234273.1"/>
    <property type="molecule type" value="Genomic_DNA"/>
</dbReference>
<feature type="compositionally biased region" description="Low complexity" evidence="5">
    <location>
        <begin position="78"/>
        <end position="112"/>
    </location>
</feature>
<feature type="transmembrane region" description="Helical" evidence="6">
    <location>
        <begin position="196"/>
        <end position="215"/>
    </location>
</feature>
<feature type="transmembrane region" description="Helical" evidence="6">
    <location>
        <begin position="163"/>
        <end position="184"/>
    </location>
</feature>
<comment type="subcellular location">
    <subcellularLocation>
        <location evidence="1">Membrane</location>
        <topology evidence="1">Multi-pass membrane protein</topology>
    </subcellularLocation>
</comment>
<feature type="region of interest" description="Disordered" evidence="5">
    <location>
        <begin position="476"/>
        <end position="562"/>
    </location>
</feature>
<keyword evidence="10" id="KW-1185">Reference proteome</keyword>
<feature type="compositionally biased region" description="Polar residues" evidence="5">
    <location>
        <begin position="423"/>
        <end position="433"/>
    </location>
</feature>
<dbReference type="GO" id="GO:0016020">
    <property type="term" value="C:membrane"/>
    <property type="evidence" value="ECO:0007669"/>
    <property type="project" value="UniProtKB-SubCell"/>
</dbReference>
<feature type="transmembrane region" description="Helical" evidence="6">
    <location>
        <begin position="276"/>
        <end position="299"/>
    </location>
</feature>
<organism evidence="9 10">
    <name type="scientific">Amylocarpus encephaloides</name>
    <dbReference type="NCBI Taxonomy" id="45428"/>
    <lineage>
        <taxon>Eukaryota</taxon>
        <taxon>Fungi</taxon>
        <taxon>Dikarya</taxon>
        <taxon>Ascomycota</taxon>
        <taxon>Pezizomycotina</taxon>
        <taxon>Leotiomycetes</taxon>
        <taxon>Helotiales</taxon>
        <taxon>Helotiales incertae sedis</taxon>
        <taxon>Amylocarpus</taxon>
    </lineage>
</organism>
<evidence type="ECO:0000256" key="1">
    <source>
        <dbReference type="ARBA" id="ARBA00004141"/>
    </source>
</evidence>
<evidence type="ECO:0000256" key="4">
    <source>
        <dbReference type="ARBA" id="ARBA00023136"/>
    </source>
</evidence>
<dbReference type="PANTHER" id="PTHR39469:SF1">
    <property type="entry name" value="DUF4203 DOMAIN-CONTAINING PROTEIN"/>
    <property type="match status" value="1"/>
</dbReference>
<evidence type="ECO:0000256" key="3">
    <source>
        <dbReference type="ARBA" id="ARBA00022989"/>
    </source>
</evidence>
<feature type="transmembrane region" description="Helical" evidence="6">
    <location>
        <begin position="135"/>
        <end position="156"/>
    </location>
</feature>
<feature type="signal peptide" evidence="7">
    <location>
        <begin position="1"/>
        <end position="24"/>
    </location>
</feature>
<feature type="region of interest" description="Disordered" evidence="5">
    <location>
        <begin position="32"/>
        <end position="121"/>
    </location>
</feature>
<feature type="region of interest" description="Disordered" evidence="5">
    <location>
        <begin position="835"/>
        <end position="897"/>
    </location>
</feature>
<reference evidence="9" key="1">
    <citation type="journal article" date="2021" name="IMA Fungus">
        <title>Genomic characterization of three marine fungi, including Emericellopsis atlantica sp. nov. with signatures of a generalist lifestyle and marine biomass degradation.</title>
        <authorList>
            <person name="Hagestad O.C."/>
            <person name="Hou L."/>
            <person name="Andersen J.H."/>
            <person name="Hansen E.H."/>
            <person name="Altermark B."/>
            <person name="Li C."/>
            <person name="Kuhnert E."/>
            <person name="Cox R.J."/>
            <person name="Crous P.W."/>
            <person name="Spatafora J.W."/>
            <person name="Lail K."/>
            <person name="Amirebrahimi M."/>
            <person name="Lipzen A."/>
            <person name="Pangilinan J."/>
            <person name="Andreopoulos W."/>
            <person name="Hayes R.D."/>
            <person name="Ng V."/>
            <person name="Grigoriev I.V."/>
            <person name="Jackson S.A."/>
            <person name="Sutton T.D.S."/>
            <person name="Dobson A.D.W."/>
            <person name="Rama T."/>
        </authorList>
    </citation>
    <scope>NUCLEOTIDE SEQUENCE</scope>
    <source>
        <strain evidence="9">TRa018bII</strain>
    </source>
</reference>
<feature type="region of interest" description="Disordered" evidence="5">
    <location>
        <begin position="680"/>
        <end position="768"/>
    </location>
</feature>
<feature type="compositionally biased region" description="Basic and acidic residues" evidence="5">
    <location>
        <begin position="624"/>
        <end position="633"/>
    </location>
</feature>
<protein>
    <recommendedName>
        <fullName evidence="8">TM7S3/TM198-like domain-containing protein</fullName>
    </recommendedName>
</protein>
<keyword evidence="4 6" id="KW-0472">Membrane</keyword>
<feature type="compositionally biased region" description="Basic and acidic residues" evidence="5">
    <location>
        <begin position="1086"/>
        <end position="1114"/>
    </location>
</feature>
<evidence type="ECO:0000256" key="2">
    <source>
        <dbReference type="ARBA" id="ARBA00022692"/>
    </source>
</evidence>
<feature type="compositionally biased region" description="Low complexity" evidence="5">
    <location>
        <begin position="37"/>
        <end position="48"/>
    </location>
</feature>
<dbReference type="Proteomes" id="UP000824998">
    <property type="component" value="Unassembled WGS sequence"/>
</dbReference>
<keyword evidence="2 6" id="KW-0812">Transmembrane</keyword>
<name>A0A9P7YJR5_9HELO</name>
<feature type="region of interest" description="Disordered" evidence="5">
    <location>
        <begin position="1071"/>
        <end position="1114"/>
    </location>
</feature>
<proteinExistence type="predicted"/>
<feature type="region of interest" description="Disordered" evidence="5">
    <location>
        <begin position="360"/>
        <end position="458"/>
    </location>
</feature>
<feature type="compositionally biased region" description="Polar residues" evidence="5">
    <location>
        <begin position="600"/>
        <end position="620"/>
    </location>
</feature>
<feature type="chain" id="PRO_5040117117" description="TM7S3/TM198-like domain-containing protein" evidence="7">
    <location>
        <begin position="25"/>
        <end position="1135"/>
    </location>
</feature>
<feature type="compositionally biased region" description="Basic and acidic residues" evidence="5">
    <location>
        <begin position="360"/>
        <end position="383"/>
    </location>
</feature>
<keyword evidence="3 6" id="KW-1133">Transmembrane helix</keyword>
<dbReference type="InterPro" id="IPR025256">
    <property type="entry name" value="TM7S3/TM198-like_dom"/>
</dbReference>
<feature type="compositionally biased region" description="Low complexity" evidence="5">
    <location>
        <begin position="530"/>
        <end position="548"/>
    </location>
</feature>
<keyword evidence="7" id="KW-0732">Signal</keyword>
<evidence type="ECO:0000256" key="7">
    <source>
        <dbReference type="SAM" id="SignalP"/>
    </source>
</evidence>
<feature type="compositionally biased region" description="Basic and acidic residues" evidence="5">
    <location>
        <begin position="735"/>
        <end position="744"/>
    </location>
</feature>
<feature type="domain" description="TM7S3/TM198-like" evidence="8">
    <location>
        <begin position="143"/>
        <end position="346"/>
    </location>
</feature>
<dbReference type="OrthoDB" id="102260at2759"/>
<feature type="region of interest" description="Disordered" evidence="5">
    <location>
        <begin position="600"/>
        <end position="666"/>
    </location>
</feature>
<evidence type="ECO:0000256" key="6">
    <source>
        <dbReference type="SAM" id="Phobius"/>
    </source>
</evidence>